<evidence type="ECO:0000313" key="1">
    <source>
        <dbReference type="EMBL" id="MBX56630.1"/>
    </source>
</evidence>
<name>A0A2P2PPE2_RHIMU</name>
<dbReference type="EMBL" id="GGEC01076146">
    <property type="protein sequence ID" value="MBX56630.1"/>
    <property type="molecule type" value="Transcribed_RNA"/>
</dbReference>
<organism evidence="1">
    <name type="scientific">Rhizophora mucronata</name>
    <name type="common">Asiatic mangrove</name>
    <dbReference type="NCBI Taxonomy" id="61149"/>
    <lineage>
        <taxon>Eukaryota</taxon>
        <taxon>Viridiplantae</taxon>
        <taxon>Streptophyta</taxon>
        <taxon>Embryophyta</taxon>
        <taxon>Tracheophyta</taxon>
        <taxon>Spermatophyta</taxon>
        <taxon>Magnoliopsida</taxon>
        <taxon>eudicotyledons</taxon>
        <taxon>Gunneridae</taxon>
        <taxon>Pentapetalae</taxon>
        <taxon>rosids</taxon>
        <taxon>fabids</taxon>
        <taxon>Malpighiales</taxon>
        <taxon>Rhizophoraceae</taxon>
        <taxon>Rhizophora</taxon>
    </lineage>
</organism>
<sequence length="22" mass="2628">MMAMTLSHLVQAWLESKRPREL</sequence>
<proteinExistence type="predicted"/>
<accession>A0A2P2PPE2</accession>
<dbReference type="AlphaFoldDB" id="A0A2P2PPE2"/>
<reference evidence="1" key="1">
    <citation type="submission" date="2018-02" db="EMBL/GenBank/DDBJ databases">
        <title>Rhizophora mucronata_Transcriptome.</title>
        <authorList>
            <person name="Meera S.P."/>
            <person name="Sreeshan A."/>
            <person name="Augustine A."/>
        </authorList>
    </citation>
    <scope>NUCLEOTIDE SEQUENCE</scope>
    <source>
        <tissue evidence="1">Leaf</tissue>
    </source>
</reference>
<protein>
    <submittedName>
        <fullName evidence="1">Calcium-transporting ATPase</fullName>
    </submittedName>
</protein>